<reference evidence="2" key="1">
    <citation type="submission" date="2022-10" db="EMBL/GenBank/DDBJ databases">
        <title>Tapping the CABI collections for fungal endophytes: first genome assemblies for Collariella, Neodidymelliopsis, Ascochyta clinopodiicola, Didymella pomorum, Didymosphaeria variabile, Neocosmospora piperis and Neocucurbitaria cava.</title>
        <authorList>
            <person name="Hill R."/>
        </authorList>
    </citation>
    <scope>NUCLEOTIDE SEQUENCE</scope>
    <source>
        <strain evidence="2">IMI 355082</strain>
    </source>
</reference>
<gene>
    <name evidence="2" type="ORF">N0V93_004419</name>
</gene>
<dbReference type="GO" id="GO:0006644">
    <property type="term" value="P:phospholipid metabolic process"/>
    <property type="evidence" value="ECO:0007669"/>
    <property type="project" value="InterPro"/>
</dbReference>
<organism evidence="2 3">
    <name type="scientific">Gnomoniopsis smithogilvyi</name>
    <dbReference type="NCBI Taxonomy" id="1191159"/>
    <lineage>
        <taxon>Eukaryota</taxon>
        <taxon>Fungi</taxon>
        <taxon>Dikarya</taxon>
        <taxon>Ascomycota</taxon>
        <taxon>Pezizomycotina</taxon>
        <taxon>Sordariomycetes</taxon>
        <taxon>Sordariomycetidae</taxon>
        <taxon>Diaporthales</taxon>
        <taxon>Gnomoniaceae</taxon>
        <taxon>Gnomoniopsis</taxon>
    </lineage>
</organism>
<keyword evidence="1" id="KW-0732">Signal</keyword>
<accession>A0A9W8YR17</accession>
<evidence type="ECO:0000313" key="3">
    <source>
        <dbReference type="Proteomes" id="UP001140453"/>
    </source>
</evidence>
<protein>
    <submittedName>
        <fullName evidence="2">Uncharacterized protein</fullName>
    </submittedName>
</protein>
<evidence type="ECO:0000313" key="2">
    <source>
        <dbReference type="EMBL" id="KAJ4390821.1"/>
    </source>
</evidence>
<dbReference type="InterPro" id="IPR036444">
    <property type="entry name" value="PLipase_A2_dom_sf"/>
</dbReference>
<dbReference type="GO" id="GO:0050482">
    <property type="term" value="P:arachidonate secretion"/>
    <property type="evidence" value="ECO:0007669"/>
    <property type="project" value="InterPro"/>
</dbReference>
<dbReference type="Proteomes" id="UP001140453">
    <property type="component" value="Unassembled WGS sequence"/>
</dbReference>
<dbReference type="GO" id="GO:0004623">
    <property type="term" value="F:phospholipase A2 activity"/>
    <property type="evidence" value="ECO:0007669"/>
    <property type="project" value="InterPro"/>
</dbReference>
<feature type="chain" id="PRO_5040998499" evidence="1">
    <location>
        <begin position="23"/>
        <end position="196"/>
    </location>
</feature>
<evidence type="ECO:0000256" key="1">
    <source>
        <dbReference type="SAM" id="SignalP"/>
    </source>
</evidence>
<comment type="caution">
    <text evidence="2">The sequence shown here is derived from an EMBL/GenBank/DDBJ whole genome shotgun (WGS) entry which is preliminary data.</text>
</comment>
<dbReference type="OrthoDB" id="5120271at2759"/>
<dbReference type="EMBL" id="JAPEVB010000003">
    <property type="protein sequence ID" value="KAJ4390821.1"/>
    <property type="molecule type" value="Genomic_DNA"/>
</dbReference>
<dbReference type="InterPro" id="IPR015141">
    <property type="entry name" value="PLipase_A2_prok/fun"/>
</dbReference>
<dbReference type="SUPFAM" id="SSF48619">
    <property type="entry name" value="Phospholipase A2, PLA2"/>
    <property type="match status" value="1"/>
</dbReference>
<dbReference type="Gene3D" id="1.20.90.10">
    <property type="entry name" value="Phospholipase A2 domain"/>
    <property type="match status" value="1"/>
</dbReference>
<keyword evidence="3" id="KW-1185">Reference proteome</keyword>
<dbReference type="Pfam" id="PF09056">
    <property type="entry name" value="Phospholip_A2_3"/>
    <property type="match status" value="1"/>
</dbReference>
<feature type="signal peptide" evidence="1">
    <location>
        <begin position="1"/>
        <end position="22"/>
    </location>
</feature>
<proteinExistence type="predicted"/>
<name>A0A9W8YR17_9PEZI</name>
<sequence>MEFKALVQFFALPTLLASIVTAFPIEASSTDATDGVHSLVTRLSCTELANYKPSKVEEESVTDQYLFNLTLDSFITERDQRCPPFLFWESDGCSDSPDHPFGFNYLPACYRHDFGYDQYRRSKADSPKETRKSLTRISNKISTTSARPLVWKLISALPAEKIQTERMLTASTELRSANFQPKTSVAAWLICTTGLL</sequence>
<dbReference type="AlphaFoldDB" id="A0A9W8YR17"/>